<dbReference type="PANTHER" id="PTHR43177:SF3">
    <property type="entry name" value="PROTEIN NRFC HOMOLOG"/>
    <property type="match status" value="1"/>
</dbReference>
<evidence type="ECO:0000256" key="3">
    <source>
        <dbReference type="ARBA" id="ARBA00023004"/>
    </source>
</evidence>
<organism evidence="7">
    <name type="scientific">hydrothermal vent metagenome</name>
    <dbReference type="NCBI Taxonomy" id="652676"/>
    <lineage>
        <taxon>unclassified sequences</taxon>
        <taxon>metagenomes</taxon>
        <taxon>ecological metagenomes</taxon>
    </lineage>
</organism>
<dbReference type="SUPFAM" id="SSF54862">
    <property type="entry name" value="4Fe-4S ferredoxins"/>
    <property type="match status" value="1"/>
</dbReference>
<evidence type="ECO:0000256" key="2">
    <source>
        <dbReference type="ARBA" id="ARBA00022723"/>
    </source>
</evidence>
<evidence type="ECO:0000313" key="7">
    <source>
        <dbReference type="EMBL" id="VAW29322.1"/>
    </source>
</evidence>
<dbReference type="InterPro" id="IPR017896">
    <property type="entry name" value="4Fe4S_Fe-S-bd"/>
</dbReference>
<gene>
    <name evidence="7" type="ORF">MNBD_BACTEROID06-516</name>
</gene>
<dbReference type="InterPro" id="IPR050954">
    <property type="entry name" value="ET_IronSulfur_Cluster-Binding"/>
</dbReference>
<feature type="region of interest" description="Disordered" evidence="5">
    <location>
        <begin position="1"/>
        <end position="22"/>
    </location>
</feature>
<dbReference type="PROSITE" id="PS51379">
    <property type="entry name" value="4FE4S_FER_2"/>
    <property type="match status" value="1"/>
</dbReference>
<evidence type="ECO:0000256" key="5">
    <source>
        <dbReference type="SAM" id="MobiDB-lite"/>
    </source>
</evidence>
<sequence>MFFKRKKKINKEPAPQESNDCGGNSCGCKQSDGFDQVIKKPLDRRSALKGLTAGLLAGTGFLNSSCSVTANDADKELASLKWDEYFKGNYQLMTDKEKSATVERLEKMYALNNGGKINISDDGAVKDVLYGYAFNISKCQGYMDCVNACVEENNQDRDSQMQYIRIHEFKKGQMNFEMADDNFYHEVPAAGHFYLGTQCFHCENPPCVDVCPVKATWKEKDGIVVIDYDWCIGCRYCQAACPYDGRRFNWATPHVPENELNKDQHYLGNRPRKKGVMEKCTFCIQRSRQGENPACVEACPTGARIFGNLLDPNSTIRWVIENKKVFRLKEDLGTEPKFWYFMD</sequence>
<proteinExistence type="predicted"/>
<name>A0A3B0USR6_9ZZZZ</name>
<dbReference type="GO" id="GO:0051539">
    <property type="term" value="F:4 iron, 4 sulfur cluster binding"/>
    <property type="evidence" value="ECO:0007669"/>
    <property type="project" value="UniProtKB-KW"/>
</dbReference>
<dbReference type="AlphaFoldDB" id="A0A3B0USR6"/>
<keyword evidence="3" id="KW-0408">Iron</keyword>
<evidence type="ECO:0000259" key="6">
    <source>
        <dbReference type="PROSITE" id="PS51379"/>
    </source>
</evidence>
<dbReference type="Pfam" id="PF13247">
    <property type="entry name" value="Fer4_11"/>
    <property type="match status" value="2"/>
</dbReference>
<dbReference type="GO" id="GO:0046872">
    <property type="term" value="F:metal ion binding"/>
    <property type="evidence" value="ECO:0007669"/>
    <property type="project" value="UniProtKB-KW"/>
</dbReference>
<protein>
    <submittedName>
        <fullName evidence="7">Oligo-[4Fe-4S] ferredoxin</fullName>
    </submittedName>
</protein>
<accession>A0A3B0USR6</accession>
<keyword evidence="4" id="KW-0411">Iron-sulfur</keyword>
<dbReference type="PROSITE" id="PS00198">
    <property type="entry name" value="4FE4S_FER_1"/>
    <property type="match status" value="1"/>
</dbReference>
<keyword evidence="2" id="KW-0479">Metal-binding</keyword>
<evidence type="ECO:0000256" key="1">
    <source>
        <dbReference type="ARBA" id="ARBA00022485"/>
    </source>
</evidence>
<feature type="domain" description="4Fe-4S ferredoxin-type" evidence="6">
    <location>
        <begin position="222"/>
        <end position="251"/>
    </location>
</feature>
<keyword evidence="1" id="KW-0004">4Fe-4S</keyword>
<evidence type="ECO:0000256" key="4">
    <source>
        <dbReference type="ARBA" id="ARBA00023014"/>
    </source>
</evidence>
<dbReference type="EMBL" id="UOES01000547">
    <property type="protein sequence ID" value="VAW29322.1"/>
    <property type="molecule type" value="Genomic_DNA"/>
</dbReference>
<reference evidence="7" key="1">
    <citation type="submission" date="2018-06" db="EMBL/GenBank/DDBJ databases">
        <authorList>
            <person name="Zhirakovskaya E."/>
        </authorList>
    </citation>
    <scope>NUCLEOTIDE SEQUENCE</scope>
</reference>
<dbReference type="PANTHER" id="PTHR43177">
    <property type="entry name" value="PROTEIN NRFC"/>
    <property type="match status" value="1"/>
</dbReference>
<dbReference type="Gene3D" id="3.30.70.20">
    <property type="match status" value="2"/>
</dbReference>
<dbReference type="CDD" id="cd10551">
    <property type="entry name" value="PsrB"/>
    <property type="match status" value="1"/>
</dbReference>
<dbReference type="InterPro" id="IPR017900">
    <property type="entry name" value="4Fe4S_Fe_S_CS"/>
</dbReference>